<dbReference type="Pfam" id="PF01904">
    <property type="entry name" value="DUF72"/>
    <property type="match status" value="1"/>
</dbReference>
<reference evidence="1" key="1">
    <citation type="submission" date="2013-11" db="EMBL/GenBank/DDBJ databases">
        <title>Comparative genomics of Ignicoccus.</title>
        <authorList>
            <person name="Podar M."/>
        </authorList>
    </citation>
    <scope>NUCLEOTIDE SEQUENCE</scope>
    <source>
        <strain evidence="1">DSM 13166</strain>
    </source>
</reference>
<name>A0A977PJU3_9CREN</name>
<dbReference type="PANTHER" id="PTHR30348">
    <property type="entry name" value="UNCHARACTERIZED PROTEIN YECE"/>
    <property type="match status" value="1"/>
</dbReference>
<dbReference type="AlphaFoldDB" id="A0A977PJU3"/>
<dbReference type="Proteomes" id="UP001063698">
    <property type="component" value="Chromosome"/>
</dbReference>
<dbReference type="InterPro" id="IPR036520">
    <property type="entry name" value="UPF0759_sf"/>
</dbReference>
<proteinExistence type="predicted"/>
<gene>
    <name evidence="1" type="ORF">IPA_01755</name>
</gene>
<dbReference type="Gene3D" id="3.20.20.410">
    <property type="entry name" value="Protein of unknown function UPF0759"/>
    <property type="match status" value="1"/>
</dbReference>
<dbReference type="InterPro" id="IPR002763">
    <property type="entry name" value="DUF72"/>
</dbReference>
<accession>A0A977PJU3</accession>
<dbReference type="PANTHER" id="PTHR30348:SF4">
    <property type="entry name" value="DUF72 DOMAIN-CONTAINING PROTEIN"/>
    <property type="match status" value="1"/>
</dbReference>
<evidence type="ECO:0000313" key="2">
    <source>
        <dbReference type="Proteomes" id="UP001063698"/>
    </source>
</evidence>
<sequence>MTKLEVYVGTSGWSYDWNPDGLEWYAKNSGLNAVELNASFYRFPFKNMIRSWSKKGRGLRWAVKVHRSITHVHRLNERSYQAMEKFLKLFEPMRELIDFYLVQLPPTFLRKKDNEERVEKFCKRFNVPLAFEFRHENWYNTPFLLDLPNYYLVSIDSPIGTWIIESKDVIYLRLHGRRFWYAHEYSEEELEELAKAILRQGPKKIYAFFNNDHWMLENARLFMRMLKEYAI</sequence>
<protein>
    <recommendedName>
        <fullName evidence="3">DUF72 domain-containing protein</fullName>
    </recommendedName>
</protein>
<keyword evidence="2" id="KW-1185">Reference proteome</keyword>
<organism evidence="1 2">
    <name type="scientific">Ignicoccus pacificus DSM 13166</name>
    <dbReference type="NCBI Taxonomy" id="940294"/>
    <lineage>
        <taxon>Archaea</taxon>
        <taxon>Thermoproteota</taxon>
        <taxon>Thermoprotei</taxon>
        <taxon>Desulfurococcales</taxon>
        <taxon>Desulfurococcaceae</taxon>
        <taxon>Ignicoccus</taxon>
    </lineage>
</organism>
<dbReference type="KEGG" id="ipc:IPA_01755"/>
<evidence type="ECO:0000313" key="1">
    <source>
        <dbReference type="EMBL" id="UXD21243.1"/>
    </source>
</evidence>
<dbReference type="EMBL" id="CP006868">
    <property type="protein sequence ID" value="UXD21243.1"/>
    <property type="molecule type" value="Genomic_DNA"/>
</dbReference>
<dbReference type="SUPFAM" id="SSF117396">
    <property type="entry name" value="TM1631-like"/>
    <property type="match status" value="1"/>
</dbReference>
<evidence type="ECO:0008006" key="3">
    <source>
        <dbReference type="Google" id="ProtNLM"/>
    </source>
</evidence>